<evidence type="ECO:0000313" key="3">
    <source>
        <dbReference type="Proteomes" id="UP000181917"/>
    </source>
</evidence>
<evidence type="ECO:0000313" key="2">
    <source>
        <dbReference type="EMBL" id="SDQ43665.1"/>
    </source>
</evidence>
<dbReference type="STRING" id="37928.SAMN04489742_1108"/>
<reference evidence="2 3" key="1">
    <citation type="submission" date="2016-10" db="EMBL/GenBank/DDBJ databases">
        <authorList>
            <person name="de Groot N.N."/>
        </authorList>
    </citation>
    <scope>NUCLEOTIDE SEQUENCE [LARGE SCALE GENOMIC DNA]</scope>
    <source>
        <strain evidence="2 3">DSM 20117</strain>
    </source>
</reference>
<keyword evidence="1" id="KW-1133">Transmembrane helix</keyword>
<evidence type="ECO:0000256" key="1">
    <source>
        <dbReference type="SAM" id="Phobius"/>
    </source>
</evidence>
<dbReference type="KEGG" id="acry:AC20117_11795"/>
<dbReference type="EMBL" id="FNKH01000002">
    <property type="protein sequence ID" value="SDQ43665.1"/>
    <property type="molecule type" value="Genomic_DNA"/>
</dbReference>
<gene>
    <name evidence="2" type="ORF">SAMN04489742_1108</name>
</gene>
<dbReference type="InterPro" id="IPR046291">
    <property type="entry name" value="DUF6328"/>
</dbReference>
<evidence type="ECO:0008006" key="4">
    <source>
        <dbReference type="Google" id="ProtNLM"/>
    </source>
</evidence>
<dbReference type="Pfam" id="PF19853">
    <property type="entry name" value="DUF6328"/>
    <property type="match status" value="1"/>
</dbReference>
<proteinExistence type="predicted"/>
<accession>A0A1H1AVD0</accession>
<keyword evidence="1" id="KW-0812">Transmembrane</keyword>
<feature type="transmembrane region" description="Helical" evidence="1">
    <location>
        <begin position="64"/>
        <end position="87"/>
    </location>
</feature>
<organism evidence="2 3">
    <name type="scientific">Crystallibacter crystallopoietes</name>
    <dbReference type="NCBI Taxonomy" id="37928"/>
    <lineage>
        <taxon>Bacteria</taxon>
        <taxon>Bacillati</taxon>
        <taxon>Actinomycetota</taxon>
        <taxon>Actinomycetes</taxon>
        <taxon>Micrococcales</taxon>
        <taxon>Micrococcaceae</taxon>
        <taxon>Crystallibacter</taxon>
    </lineage>
</organism>
<keyword evidence="1" id="KW-0472">Membrane</keyword>
<dbReference type="RefSeq" id="WP_074699570.1">
    <property type="nucleotide sequence ID" value="NZ_CP018863.1"/>
</dbReference>
<protein>
    <recommendedName>
        <fullName evidence="4">Sodium:proton antiporter</fullName>
    </recommendedName>
</protein>
<keyword evidence="3" id="KW-1185">Reference proteome</keyword>
<sequence>MATDDQVYEDSVGRRETFEEKLDRNWNDLLQELRVMQTGAQIITAFLMTLPFQARFEDLEPYQVGLYVALLTFTGLLTCLILTPVAIHRKLFGLHVKDSTVAHGHRIVKLAVLGIGLMATGCVAFILDVVAGDQVAIYVGGGVLLVMLALLWVIPALLKRAVNPEEAKHQYGDKNNDAGKNSNAVD</sequence>
<feature type="transmembrane region" description="Helical" evidence="1">
    <location>
        <begin position="135"/>
        <end position="158"/>
    </location>
</feature>
<dbReference type="AlphaFoldDB" id="A0A1H1AVD0"/>
<feature type="transmembrane region" description="Helical" evidence="1">
    <location>
        <begin position="107"/>
        <end position="129"/>
    </location>
</feature>
<dbReference type="Proteomes" id="UP000181917">
    <property type="component" value="Unassembled WGS sequence"/>
</dbReference>
<name>A0A1H1AVD0_9MICC</name>